<feature type="domain" description="DUF6436" evidence="1">
    <location>
        <begin position="47"/>
        <end position="173"/>
    </location>
</feature>
<name>A0A4Q7INQ8_9GAMM</name>
<dbReference type="Pfam" id="PF20029">
    <property type="entry name" value="DUF6436"/>
    <property type="match status" value="1"/>
</dbReference>
<evidence type="ECO:0000313" key="3">
    <source>
        <dbReference type="Proteomes" id="UP000291338"/>
    </source>
</evidence>
<protein>
    <recommendedName>
        <fullName evidence="1">DUF6436 domain-containing protein</fullName>
    </recommendedName>
</protein>
<sequence length="176" mass="19625">MKFDRATIIFLFWAVSLLLAVLYVSSSKLKPFDPNNQLHQAALQTRFDKLFLTQLQTVEANLVNTVFHFRTDNCFCQTVAQGHIDSVEKLAERQTFRNIQINLSANPELKRSIPSVPAVAVVDEEGRLSYLGPYSSGMFCTQGNGLVEPFIKRMQGQNLGATVISQSQGCYCALST</sequence>
<dbReference type="RefSeq" id="WP_130255961.1">
    <property type="nucleotide sequence ID" value="NZ_PPSX01000045.1"/>
</dbReference>
<dbReference type="AlphaFoldDB" id="A0A4Q7INQ8"/>
<reference evidence="2 3" key="1">
    <citation type="submission" date="2018-01" db="EMBL/GenBank/DDBJ databases">
        <title>Co-occurrence of chitin degradation, pigmentation and bioactivity in marine Pseudoalteromonas.</title>
        <authorList>
            <person name="Paulsen S."/>
            <person name="Gram L."/>
            <person name="Machado H."/>
        </authorList>
    </citation>
    <scope>NUCLEOTIDE SEQUENCE [LARGE SCALE GENOMIC DNA]</scope>
    <source>
        <strain evidence="2 3">S3898</strain>
    </source>
</reference>
<gene>
    <name evidence="2" type="ORF">C1E23_12870</name>
</gene>
<dbReference type="Proteomes" id="UP000291338">
    <property type="component" value="Unassembled WGS sequence"/>
</dbReference>
<organism evidence="2 3">
    <name type="scientific">Pseudoalteromonas phenolica</name>
    <dbReference type="NCBI Taxonomy" id="161398"/>
    <lineage>
        <taxon>Bacteria</taxon>
        <taxon>Pseudomonadati</taxon>
        <taxon>Pseudomonadota</taxon>
        <taxon>Gammaproteobacteria</taxon>
        <taxon>Alteromonadales</taxon>
        <taxon>Pseudoalteromonadaceae</taxon>
        <taxon>Pseudoalteromonas</taxon>
    </lineage>
</organism>
<dbReference type="InterPro" id="IPR045494">
    <property type="entry name" value="DUF6436"/>
</dbReference>
<accession>A0A4Q7INQ8</accession>
<comment type="caution">
    <text evidence="2">The sequence shown here is derived from an EMBL/GenBank/DDBJ whole genome shotgun (WGS) entry which is preliminary data.</text>
</comment>
<proteinExistence type="predicted"/>
<evidence type="ECO:0000259" key="1">
    <source>
        <dbReference type="Pfam" id="PF20029"/>
    </source>
</evidence>
<evidence type="ECO:0000313" key="2">
    <source>
        <dbReference type="EMBL" id="RZQ52677.1"/>
    </source>
</evidence>
<dbReference type="EMBL" id="PPSX01000045">
    <property type="protein sequence ID" value="RZQ52677.1"/>
    <property type="molecule type" value="Genomic_DNA"/>
</dbReference>